<dbReference type="CDD" id="cd06661">
    <property type="entry name" value="GGCT_like"/>
    <property type="match status" value="1"/>
</dbReference>
<evidence type="ECO:0000313" key="4">
    <source>
        <dbReference type="Proteomes" id="UP001285921"/>
    </source>
</evidence>
<evidence type="ECO:0000313" key="3">
    <source>
        <dbReference type="EMBL" id="GMK48747.1"/>
    </source>
</evidence>
<dbReference type="Proteomes" id="UP001285921">
    <property type="component" value="Unassembled WGS sequence"/>
</dbReference>
<sequence>MFVRDRLTVFVYGSLLPGLINHFVIAPFLIDSRSGMISGRLVDVGAYPAAVRDQLARTNGAVIEGLWLTIDRAGLAVLDELEEFYGIEESNDYERVWVRDARNPELEGWVYIWPSDRSCPPVPGSSWPDYLNSLTTKPKLS</sequence>
<comment type="caution">
    <text evidence="3">The sequence shown here is derived from an EMBL/GenBank/DDBJ whole genome shotgun (WGS) entry which is preliminary data.</text>
</comment>
<dbReference type="InterPro" id="IPR036568">
    <property type="entry name" value="GGCT-like_sf"/>
</dbReference>
<dbReference type="InterPro" id="IPR009288">
    <property type="entry name" value="AIG2-like_dom"/>
</dbReference>
<reference evidence="3 4" key="1">
    <citation type="submission" date="2023-05" db="EMBL/GenBank/DDBJ databases">
        <title>Draft genome of Paenibacillus sp. CCS26.</title>
        <authorList>
            <person name="Akita H."/>
            <person name="Shinto Y."/>
            <person name="Kimura Z."/>
        </authorList>
    </citation>
    <scope>NUCLEOTIDE SEQUENCE [LARGE SCALE GENOMIC DNA]</scope>
    <source>
        <strain evidence="3 4">CCS26</strain>
    </source>
</reference>
<keyword evidence="1" id="KW-0472">Membrane</keyword>
<proteinExistence type="predicted"/>
<dbReference type="SUPFAM" id="SSF110857">
    <property type="entry name" value="Gamma-glutamyl cyclotransferase-like"/>
    <property type="match status" value="1"/>
</dbReference>
<evidence type="ECO:0000259" key="2">
    <source>
        <dbReference type="Pfam" id="PF06094"/>
    </source>
</evidence>
<dbReference type="EMBL" id="BTCL01000035">
    <property type="protein sequence ID" value="GMK48747.1"/>
    <property type="molecule type" value="Genomic_DNA"/>
</dbReference>
<keyword evidence="1" id="KW-1133">Transmembrane helix</keyword>
<accession>A0ABQ6NUH1</accession>
<organism evidence="3 4">
    <name type="scientific">Paenibacillus glycanilyticus</name>
    <dbReference type="NCBI Taxonomy" id="126569"/>
    <lineage>
        <taxon>Bacteria</taxon>
        <taxon>Bacillati</taxon>
        <taxon>Bacillota</taxon>
        <taxon>Bacilli</taxon>
        <taxon>Bacillales</taxon>
        <taxon>Paenibacillaceae</taxon>
        <taxon>Paenibacillus</taxon>
    </lineage>
</organism>
<gene>
    <name evidence="3" type="ORF">PghCCS26_58770</name>
</gene>
<dbReference type="InterPro" id="IPR013024">
    <property type="entry name" value="GGCT-like"/>
</dbReference>
<evidence type="ECO:0000256" key="1">
    <source>
        <dbReference type="SAM" id="Phobius"/>
    </source>
</evidence>
<keyword evidence="4" id="KW-1185">Reference proteome</keyword>
<feature type="transmembrane region" description="Helical" evidence="1">
    <location>
        <begin position="12"/>
        <end position="30"/>
    </location>
</feature>
<dbReference type="RefSeq" id="WP_317982236.1">
    <property type="nucleotide sequence ID" value="NZ_BTCL01000035.1"/>
</dbReference>
<dbReference type="Gene3D" id="3.10.490.10">
    <property type="entry name" value="Gamma-glutamyl cyclotransferase-like"/>
    <property type="match status" value="1"/>
</dbReference>
<dbReference type="Pfam" id="PF06094">
    <property type="entry name" value="GGACT"/>
    <property type="match status" value="1"/>
</dbReference>
<feature type="domain" description="Gamma-glutamylcyclotransferase AIG2-like" evidence="2">
    <location>
        <begin position="9"/>
        <end position="127"/>
    </location>
</feature>
<keyword evidence="1" id="KW-0812">Transmembrane</keyword>
<name>A0ABQ6NUH1_9BACL</name>
<protein>
    <recommendedName>
        <fullName evidence="2">Gamma-glutamylcyclotransferase AIG2-like domain-containing protein</fullName>
    </recommendedName>
</protein>